<dbReference type="GO" id="GO:0016051">
    <property type="term" value="P:carbohydrate biosynthetic process"/>
    <property type="evidence" value="ECO:0007669"/>
    <property type="project" value="InterPro"/>
</dbReference>
<keyword evidence="10" id="KW-1185">Reference proteome</keyword>
<keyword evidence="5" id="KW-1133">Transmembrane helix</keyword>
<dbReference type="InterPro" id="IPR005331">
    <property type="entry name" value="Sulfotransferase"/>
</dbReference>
<keyword evidence="9" id="KW-0119">Carbohydrate metabolism</keyword>
<dbReference type="AlphaFoldDB" id="A0A6P4Z271"/>
<evidence type="ECO:0000256" key="5">
    <source>
        <dbReference type="ARBA" id="ARBA00022989"/>
    </source>
</evidence>
<accession>A0A6P4Z271</accession>
<evidence type="ECO:0000313" key="11">
    <source>
        <dbReference type="RefSeq" id="XP_019630628.1"/>
    </source>
</evidence>
<keyword evidence="3 9" id="KW-0808">Transferase</keyword>
<evidence type="ECO:0000256" key="2">
    <source>
        <dbReference type="ARBA" id="ARBA00006339"/>
    </source>
</evidence>
<dbReference type="GO" id="GO:0000139">
    <property type="term" value="C:Golgi membrane"/>
    <property type="evidence" value="ECO:0007669"/>
    <property type="project" value="UniProtKB-SubCell"/>
</dbReference>
<keyword evidence="6 9" id="KW-0333">Golgi apparatus</keyword>
<evidence type="ECO:0000256" key="1">
    <source>
        <dbReference type="ARBA" id="ARBA00004323"/>
    </source>
</evidence>
<comment type="subcellular location">
    <subcellularLocation>
        <location evidence="1 9">Golgi apparatus membrane</location>
        <topology evidence="1 9">Single-pass type II membrane protein</topology>
    </subcellularLocation>
</comment>
<gene>
    <name evidence="11" type="primary">LOC109474709</name>
</gene>
<evidence type="ECO:0000256" key="8">
    <source>
        <dbReference type="ARBA" id="ARBA00023180"/>
    </source>
</evidence>
<keyword evidence="8 9" id="KW-0325">Glycoprotein</keyword>
<evidence type="ECO:0000256" key="6">
    <source>
        <dbReference type="ARBA" id="ARBA00023034"/>
    </source>
</evidence>
<dbReference type="Pfam" id="PF03567">
    <property type="entry name" value="Sulfotransfer_2"/>
    <property type="match status" value="1"/>
</dbReference>
<protein>
    <recommendedName>
        <fullName evidence="9">Carbohydrate sulfotransferase</fullName>
        <ecNumber evidence="9">2.8.2.-</ecNumber>
    </recommendedName>
</protein>
<dbReference type="EC" id="2.8.2.-" evidence="9"/>
<organism evidence="10 11">
    <name type="scientific">Branchiostoma belcheri</name>
    <name type="common">Amphioxus</name>
    <dbReference type="NCBI Taxonomy" id="7741"/>
    <lineage>
        <taxon>Eukaryota</taxon>
        <taxon>Metazoa</taxon>
        <taxon>Chordata</taxon>
        <taxon>Cephalochordata</taxon>
        <taxon>Leptocardii</taxon>
        <taxon>Amphioxiformes</taxon>
        <taxon>Branchiostomatidae</taxon>
        <taxon>Branchiostoma</taxon>
    </lineage>
</organism>
<evidence type="ECO:0000256" key="4">
    <source>
        <dbReference type="ARBA" id="ARBA00022692"/>
    </source>
</evidence>
<name>A0A6P4Z271_BRABE</name>
<sequence>MLGTLDKRQSVEITQFERKALLRKYCREHFDKKTVFPPKSRFVVSEKYKLLYCQVFKTGSTTTLTILHNLEHGEERSTKEMRDKLDTLPFKRLNDYTNKEVRNILETYTKLLITRNPLERLASAWRHKFVDVPLRFWFRKEYHSMLETISLNTSIPKPHINTSNKKDIGNETYPIVPFLAFIKAVGTNRTDWQNPHWEQISDLCAPCQIAYDFIAHTETLAEDFPLFFKTARITGKDNLLPDVRQRKSEKLFSDFYRPVSIEDLRRVKEKFKKDYDMFGYSFNDDIKGMF</sequence>
<keyword evidence="7" id="KW-0472">Membrane</keyword>
<dbReference type="Proteomes" id="UP000515135">
    <property type="component" value="Unplaced"/>
</dbReference>
<dbReference type="GO" id="GO:0008146">
    <property type="term" value="F:sulfotransferase activity"/>
    <property type="evidence" value="ECO:0007669"/>
    <property type="project" value="InterPro"/>
</dbReference>
<keyword evidence="4" id="KW-0812">Transmembrane</keyword>
<dbReference type="PANTHER" id="PTHR12137:SF33">
    <property type="entry name" value="CARBOHYDRATE SULFOTRANSFERASE 14"/>
    <property type="match status" value="1"/>
</dbReference>
<proteinExistence type="inferred from homology"/>
<dbReference type="PANTHER" id="PTHR12137">
    <property type="entry name" value="CARBOHYDRATE SULFOTRANSFERASE"/>
    <property type="match status" value="1"/>
</dbReference>
<dbReference type="KEGG" id="bbel:109474709"/>
<comment type="similarity">
    <text evidence="2 9">Belongs to the sulfotransferase 2 family.</text>
</comment>
<evidence type="ECO:0000256" key="7">
    <source>
        <dbReference type="ARBA" id="ARBA00023136"/>
    </source>
</evidence>
<evidence type="ECO:0000256" key="3">
    <source>
        <dbReference type="ARBA" id="ARBA00022679"/>
    </source>
</evidence>
<reference evidence="11" key="1">
    <citation type="submission" date="2025-08" db="UniProtKB">
        <authorList>
            <consortium name="RefSeq"/>
        </authorList>
    </citation>
    <scope>IDENTIFICATION</scope>
    <source>
        <tissue evidence="11">Gonad</tissue>
    </source>
</reference>
<keyword evidence="9" id="KW-0735">Signal-anchor</keyword>
<dbReference type="RefSeq" id="XP_019630628.1">
    <property type="nucleotide sequence ID" value="XM_019775069.1"/>
</dbReference>
<dbReference type="OrthoDB" id="2019940at2759"/>
<dbReference type="GeneID" id="109474709"/>
<dbReference type="InterPro" id="IPR018011">
    <property type="entry name" value="Carb_sulfotrans_8-10"/>
</dbReference>
<evidence type="ECO:0000256" key="9">
    <source>
        <dbReference type="RuleBase" id="RU364020"/>
    </source>
</evidence>
<evidence type="ECO:0000313" key="10">
    <source>
        <dbReference type="Proteomes" id="UP000515135"/>
    </source>
</evidence>